<feature type="compositionally biased region" description="Low complexity" evidence="1">
    <location>
        <begin position="71"/>
        <end position="81"/>
    </location>
</feature>
<dbReference type="AlphaFoldDB" id="A0AA35QRD8"/>
<evidence type="ECO:0000313" key="4">
    <source>
        <dbReference type="Proteomes" id="UP001174909"/>
    </source>
</evidence>
<evidence type="ECO:0000259" key="2">
    <source>
        <dbReference type="Pfam" id="PF12323"/>
    </source>
</evidence>
<dbReference type="EMBL" id="CASHTH010000016">
    <property type="protein sequence ID" value="CAI7989042.1"/>
    <property type="molecule type" value="Genomic_DNA"/>
</dbReference>
<feature type="domain" description="Transposase putative helix-turn-helix" evidence="2">
    <location>
        <begin position="90"/>
        <end position="122"/>
    </location>
</feature>
<comment type="caution">
    <text evidence="3">The sequence shown here is derived from an EMBL/GenBank/DDBJ whole genome shotgun (WGS) entry which is preliminary data.</text>
</comment>
<organism evidence="3 4">
    <name type="scientific">Geodia barretti</name>
    <name type="common">Barrett's horny sponge</name>
    <dbReference type="NCBI Taxonomy" id="519541"/>
    <lineage>
        <taxon>Eukaryota</taxon>
        <taxon>Metazoa</taxon>
        <taxon>Porifera</taxon>
        <taxon>Demospongiae</taxon>
        <taxon>Heteroscleromorpha</taxon>
        <taxon>Tetractinellida</taxon>
        <taxon>Astrophorina</taxon>
        <taxon>Geodiidae</taxon>
        <taxon>Geodia</taxon>
    </lineage>
</organism>
<dbReference type="Proteomes" id="UP001174909">
    <property type="component" value="Unassembled WGS sequence"/>
</dbReference>
<dbReference type="InterPro" id="IPR021027">
    <property type="entry name" value="Transposase_put_HTH"/>
</dbReference>
<feature type="region of interest" description="Disordered" evidence="1">
    <location>
        <begin position="56"/>
        <end position="94"/>
    </location>
</feature>
<accession>A0AA35QRD8</accession>
<proteinExistence type="predicted"/>
<evidence type="ECO:0000313" key="3">
    <source>
        <dbReference type="EMBL" id="CAI7989042.1"/>
    </source>
</evidence>
<dbReference type="Pfam" id="PF12323">
    <property type="entry name" value="HTH_OrfB_IS605"/>
    <property type="match status" value="1"/>
</dbReference>
<feature type="compositionally biased region" description="Polar residues" evidence="1">
    <location>
        <begin position="56"/>
        <end position="68"/>
    </location>
</feature>
<name>A0AA35QRD8_GEOBA</name>
<sequence length="166" mass="18463">PDSTTGARDLQPYWNEFTKAISSRLWLPTETGSPGSAPNSSSRCSSKTVANSWFSTSEISAPQRNSPRIYSPSLLSSLPEPTDSEGTGRKSRKIRVCPDRQQKAKLKLWFDAARFTYNRTIELLTADSAPKASWLGIKKDILGKLPDWTKPTPTRSRATQYATPAW</sequence>
<evidence type="ECO:0000256" key="1">
    <source>
        <dbReference type="SAM" id="MobiDB-lite"/>
    </source>
</evidence>
<protein>
    <recommendedName>
        <fullName evidence="2">Transposase putative helix-turn-helix domain-containing protein</fullName>
    </recommendedName>
</protein>
<keyword evidence="4" id="KW-1185">Reference proteome</keyword>
<gene>
    <name evidence="3" type="ORF">GBAR_LOCUS106</name>
</gene>
<reference evidence="3" key="1">
    <citation type="submission" date="2023-03" db="EMBL/GenBank/DDBJ databases">
        <authorList>
            <person name="Steffen K."/>
            <person name="Cardenas P."/>
        </authorList>
    </citation>
    <scope>NUCLEOTIDE SEQUENCE</scope>
</reference>
<feature type="non-terminal residue" evidence="3">
    <location>
        <position position="1"/>
    </location>
</feature>
<feature type="non-terminal residue" evidence="3">
    <location>
        <position position="166"/>
    </location>
</feature>